<gene>
    <name evidence="1" type="ORF">PHYPA_012891</name>
</gene>
<dbReference type="Gramene" id="Pp3c9_18790V3.1">
    <property type="protein sequence ID" value="Pp3c9_18790V3.1"/>
    <property type="gene ID" value="Pp3c9_18790"/>
</dbReference>
<dbReference type="EnsemblPlants" id="Pp3c9_18790V3.1">
    <property type="protein sequence ID" value="Pp3c9_18790V3.1"/>
    <property type="gene ID" value="Pp3c9_18790"/>
</dbReference>
<proteinExistence type="predicted"/>
<evidence type="ECO:0000313" key="2">
    <source>
        <dbReference type="EnsemblPlants" id="Pp3c9_18790V3.1"/>
    </source>
</evidence>
<organism evidence="1">
    <name type="scientific">Physcomitrium patens</name>
    <name type="common">Spreading-leaved earth moss</name>
    <name type="synonym">Physcomitrella patens</name>
    <dbReference type="NCBI Taxonomy" id="3218"/>
    <lineage>
        <taxon>Eukaryota</taxon>
        <taxon>Viridiplantae</taxon>
        <taxon>Streptophyta</taxon>
        <taxon>Embryophyta</taxon>
        <taxon>Bryophyta</taxon>
        <taxon>Bryophytina</taxon>
        <taxon>Bryopsida</taxon>
        <taxon>Funariidae</taxon>
        <taxon>Funariales</taxon>
        <taxon>Funariaceae</taxon>
        <taxon>Physcomitrium</taxon>
    </lineage>
</organism>
<name>A0A2K1K3Q7_PHYPA</name>
<evidence type="ECO:0000313" key="3">
    <source>
        <dbReference type="Proteomes" id="UP000006727"/>
    </source>
</evidence>
<accession>A0A2K1K3Q7</accession>
<protein>
    <submittedName>
        <fullName evidence="1 2">Uncharacterized protein</fullName>
    </submittedName>
</protein>
<reference evidence="2" key="3">
    <citation type="submission" date="2020-12" db="UniProtKB">
        <authorList>
            <consortium name="EnsemblPlants"/>
        </authorList>
    </citation>
    <scope>IDENTIFICATION</scope>
</reference>
<evidence type="ECO:0000313" key="1">
    <source>
        <dbReference type="EMBL" id="PNR48415.1"/>
    </source>
</evidence>
<reference evidence="1 3" key="2">
    <citation type="journal article" date="2018" name="Plant J.">
        <title>The Physcomitrella patens chromosome-scale assembly reveals moss genome structure and evolution.</title>
        <authorList>
            <person name="Lang D."/>
            <person name="Ullrich K.K."/>
            <person name="Murat F."/>
            <person name="Fuchs J."/>
            <person name="Jenkins J."/>
            <person name="Haas F.B."/>
            <person name="Piednoel M."/>
            <person name="Gundlach H."/>
            <person name="Van Bel M."/>
            <person name="Meyberg R."/>
            <person name="Vives C."/>
            <person name="Morata J."/>
            <person name="Symeonidi A."/>
            <person name="Hiss M."/>
            <person name="Muchero W."/>
            <person name="Kamisugi Y."/>
            <person name="Saleh O."/>
            <person name="Blanc G."/>
            <person name="Decker E.L."/>
            <person name="van Gessel N."/>
            <person name="Grimwood J."/>
            <person name="Hayes R.D."/>
            <person name="Graham S.W."/>
            <person name="Gunter L.E."/>
            <person name="McDaniel S.F."/>
            <person name="Hoernstein S.N.W."/>
            <person name="Larsson A."/>
            <person name="Li F.W."/>
            <person name="Perroud P.F."/>
            <person name="Phillips J."/>
            <person name="Ranjan P."/>
            <person name="Rokshar D.S."/>
            <person name="Rothfels C.J."/>
            <person name="Schneider L."/>
            <person name="Shu S."/>
            <person name="Stevenson D.W."/>
            <person name="Thummler F."/>
            <person name="Tillich M."/>
            <person name="Villarreal Aguilar J.C."/>
            <person name="Widiez T."/>
            <person name="Wong G.K."/>
            <person name="Wymore A."/>
            <person name="Zhang Y."/>
            <person name="Zimmer A.D."/>
            <person name="Quatrano R.S."/>
            <person name="Mayer K.F.X."/>
            <person name="Goodstein D."/>
            <person name="Casacuberta J.M."/>
            <person name="Vandepoele K."/>
            <person name="Reski R."/>
            <person name="Cuming A.C."/>
            <person name="Tuskan G.A."/>
            <person name="Maumus F."/>
            <person name="Salse J."/>
            <person name="Schmutz J."/>
            <person name="Rensing S.A."/>
        </authorList>
    </citation>
    <scope>NUCLEOTIDE SEQUENCE [LARGE SCALE GENOMIC DNA]</scope>
    <source>
        <strain evidence="2 3">cv. Gransden 2004</strain>
    </source>
</reference>
<dbReference type="Proteomes" id="UP000006727">
    <property type="component" value="Chromosome 9"/>
</dbReference>
<keyword evidence="3" id="KW-1185">Reference proteome</keyword>
<dbReference type="EMBL" id="ABEU02000009">
    <property type="protein sequence ID" value="PNR48415.1"/>
    <property type="molecule type" value="Genomic_DNA"/>
</dbReference>
<sequence>MELDKLNDKLARWTLLSQEYDFEVNCNIETILKWHESIYLALISYSIIMVLSQSLDKKLDRNKVISNM</sequence>
<dbReference type="AlphaFoldDB" id="A0A2K1K3Q7"/>
<reference evidence="1 3" key="1">
    <citation type="journal article" date="2008" name="Science">
        <title>The Physcomitrella genome reveals evolutionary insights into the conquest of land by plants.</title>
        <authorList>
            <person name="Rensing S."/>
            <person name="Lang D."/>
            <person name="Zimmer A."/>
            <person name="Terry A."/>
            <person name="Salamov A."/>
            <person name="Shapiro H."/>
            <person name="Nishiyama T."/>
            <person name="Perroud P.-F."/>
            <person name="Lindquist E."/>
            <person name="Kamisugi Y."/>
            <person name="Tanahashi T."/>
            <person name="Sakakibara K."/>
            <person name="Fujita T."/>
            <person name="Oishi K."/>
            <person name="Shin-I T."/>
            <person name="Kuroki Y."/>
            <person name="Toyoda A."/>
            <person name="Suzuki Y."/>
            <person name="Hashimoto A."/>
            <person name="Yamaguchi K."/>
            <person name="Sugano A."/>
            <person name="Kohara Y."/>
            <person name="Fujiyama A."/>
            <person name="Anterola A."/>
            <person name="Aoki S."/>
            <person name="Ashton N."/>
            <person name="Barbazuk W.B."/>
            <person name="Barker E."/>
            <person name="Bennetzen J."/>
            <person name="Bezanilla M."/>
            <person name="Blankenship R."/>
            <person name="Cho S.H."/>
            <person name="Dutcher S."/>
            <person name="Estelle M."/>
            <person name="Fawcett J.A."/>
            <person name="Gundlach H."/>
            <person name="Hanada K."/>
            <person name="Heyl A."/>
            <person name="Hicks K.A."/>
            <person name="Hugh J."/>
            <person name="Lohr M."/>
            <person name="Mayer K."/>
            <person name="Melkozernov A."/>
            <person name="Murata T."/>
            <person name="Nelson D."/>
            <person name="Pils B."/>
            <person name="Prigge M."/>
            <person name="Reiss B."/>
            <person name="Renner T."/>
            <person name="Rombauts S."/>
            <person name="Rushton P."/>
            <person name="Sanderfoot A."/>
            <person name="Schween G."/>
            <person name="Shiu S.-H."/>
            <person name="Stueber K."/>
            <person name="Theodoulou F.L."/>
            <person name="Tu H."/>
            <person name="Van de Peer Y."/>
            <person name="Verrier P.J."/>
            <person name="Waters E."/>
            <person name="Wood A."/>
            <person name="Yang L."/>
            <person name="Cove D."/>
            <person name="Cuming A."/>
            <person name="Hasebe M."/>
            <person name="Lucas S."/>
            <person name="Mishler D.B."/>
            <person name="Reski R."/>
            <person name="Grigoriev I."/>
            <person name="Quatrano R.S."/>
            <person name="Boore J.L."/>
        </authorList>
    </citation>
    <scope>NUCLEOTIDE SEQUENCE [LARGE SCALE GENOMIC DNA]</scope>
    <source>
        <strain evidence="2 3">cv. Gransden 2004</strain>
    </source>
</reference>
<dbReference type="InParanoid" id="A0A2K1K3Q7"/>